<dbReference type="Proteomes" id="UP000824118">
    <property type="component" value="Unassembled WGS sequence"/>
</dbReference>
<evidence type="ECO:0000313" key="3">
    <source>
        <dbReference type="Proteomes" id="UP000824118"/>
    </source>
</evidence>
<comment type="caution">
    <text evidence="2">The sequence shown here is derived from an EMBL/GenBank/DDBJ whole genome shotgun (WGS) entry which is preliminary data.</text>
</comment>
<dbReference type="AlphaFoldDB" id="A0A9D1LZ15"/>
<name>A0A9D1LZ15_9FIRM</name>
<feature type="domain" description="Virulence-associated protein E-like" evidence="1">
    <location>
        <begin position="477"/>
        <end position="694"/>
    </location>
</feature>
<dbReference type="SUPFAM" id="SSF52540">
    <property type="entry name" value="P-loop containing nucleoside triphosphate hydrolases"/>
    <property type="match status" value="1"/>
</dbReference>
<organism evidence="2 3">
    <name type="scientific">Candidatus Limousia pullorum</name>
    <dbReference type="NCBI Taxonomy" id="2840860"/>
    <lineage>
        <taxon>Bacteria</taxon>
        <taxon>Bacillati</taxon>
        <taxon>Bacillota</taxon>
        <taxon>Clostridia</taxon>
        <taxon>Eubacteriales</taxon>
        <taxon>Oscillospiraceae</taxon>
        <taxon>Oscillospiraceae incertae sedis</taxon>
        <taxon>Candidatus Limousia</taxon>
    </lineage>
</organism>
<evidence type="ECO:0000259" key="1">
    <source>
        <dbReference type="Pfam" id="PF05272"/>
    </source>
</evidence>
<dbReference type="EMBL" id="DVNG01000086">
    <property type="protein sequence ID" value="HIU50516.1"/>
    <property type="molecule type" value="Genomic_DNA"/>
</dbReference>
<gene>
    <name evidence="2" type="ORF">IAD22_05835</name>
</gene>
<dbReference type="Pfam" id="PF05272">
    <property type="entry name" value="VapE-like_dom"/>
    <property type="match status" value="1"/>
</dbReference>
<dbReference type="PANTHER" id="PTHR34985:SF1">
    <property type="entry name" value="SLR0554 PROTEIN"/>
    <property type="match status" value="1"/>
</dbReference>
<evidence type="ECO:0000313" key="2">
    <source>
        <dbReference type="EMBL" id="HIU50516.1"/>
    </source>
</evidence>
<reference evidence="2" key="2">
    <citation type="journal article" date="2021" name="PeerJ">
        <title>Extensive microbial diversity within the chicken gut microbiome revealed by metagenomics and culture.</title>
        <authorList>
            <person name="Gilroy R."/>
            <person name="Ravi A."/>
            <person name="Getino M."/>
            <person name="Pursley I."/>
            <person name="Horton D.L."/>
            <person name="Alikhan N.F."/>
            <person name="Baker D."/>
            <person name="Gharbi K."/>
            <person name="Hall N."/>
            <person name="Watson M."/>
            <person name="Adriaenssens E.M."/>
            <person name="Foster-Nyarko E."/>
            <person name="Jarju S."/>
            <person name="Secka A."/>
            <person name="Antonio M."/>
            <person name="Oren A."/>
            <person name="Chaudhuri R.R."/>
            <person name="La Ragione R."/>
            <person name="Hildebrand F."/>
            <person name="Pallen M.J."/>
        </authorList>
    </citation>
    <scope>NUCLEOTIDE SEQUENCE</scope>
    <source>
        <strain evidence="2">ChiGjej1B1-1684</strain>
    </source>
</reference>
<dbReference type="InterPro" id="IPR027417">
    <property type="entry name" value="P-loop_NTPase"/>
</dbReference>
<proteinExistence type="predicted"/>
<protein>
    <submittedName>
        <fullName evidence="2">Virulence-associated protein E</fullName>
    </submittedName>
</protein>
<reference evidence="2" key="1">
    <citation type="submission" date="2020-10" db="EMBL/GenBank/DDBJ databases">
        <authorList>
            <person name="Gilroy R."/>
        </authorList>
    </citation>
    <scope>NUCLEOTIDE SEQUENCE</scope>
    <source>
        <strain evidence="2">ChiGjej1B1-1684</strain>
    </source>
</reference>
<dbReference type="InterPro" id="IPR007936">
    <property type="entry name" value="VapE-like_dom"/>
</dbReference>
<accession>A0A9D1LZ15</accession>
<sequence>MQYDRKIIISTGSSRRSMHWNPQTLMVSDLWLKLKTPVRGTETFAEYMGFKKSQQDDLKDIGGFVGGTLIGTRRKANNIAGRDVITLDLDNIPAGFKDGILRRVEALGCGYCVYSTRKHQPAAPRLRVLFPTDRTVTADEYEPIARKMADYIGIDYADPTTFEPSRLMYWPSCSADGEYVYVVGDKPFVSADGILAQYDDWHDITKWPAIPGQQKFTKLAVKQGDPESKSGIVGAFCRTYDIYRAMQDLIPGIYEPADNYNNRFTYVGGSTTGGAVIYENGKFLYSHHATDPCSGKLVNAFDLVRLHKFGDADEDAQPDTPVNRLPSYASMCEFATGLSDVSGLMAQERYESAAKDFNGVGIDNADNPANWMTMLEISPQTGIIKATMNNILIILEHDPLLKDKFALNKFASRGEVLSVVPWDQRSTRRLWDDNDNQGLYWYLEKVYKITGTGKIDGALSLHSNRFAFNEIQDYLRSLMGKWDGTQRLDTLFIDYLGAKDTPYNRAVTRKAFTAAVARAMTPGCKYDSMVILSGPQGIGKSTLLDKMSRGWFNDSIRTFEGKEASELLQGVWLVEISELDAFRRTDVARIKQFLSLRADRFRAAYGRHVKEIPRSCVFFGTTNTSDFLQDTTGNRRFWPIDTGEQACIKNVWKNLNEEIDQLWAEAVMRWQAGEALYLSGEIEAAAKEKQEEHREVSSREGIVREFLERKVPEDWSKWSLDKRRMYWGGCVQGDVKLVHRDRICALEIWCEAFGGAIKDLKNSDAREINNIIATVSGWERSNSAKRMGPYGTQRGFEIKNM</sequence>
<dbReference type="PANTHER" id="PTHR34985">
    <property type="entry name" value="SLR0554 PROTEIN"/>
    <property type="match status" value="1"/>
</dbReference>